<dbReference type="SUPFAM" id="SSF47413">
    <property type="entry name" value="lambda repressor-like DNA-binding domains"/>
    <property type="match status" value="1"/>
</dbReference>
<dbReference type="PROSITE" id="PS50943">
    <property type="entry name" value="HTH_CROC1"/>
    <property type="match status" value="1"/>
</dbReference>
<dbReference type="Pfam" id="PF01381">
    <property type="entry name" value="HTH_3"/>
    <property type="match status" value="1"/>
</dbReference>
<gene>
    <name evidence="5" type="ORF">H8698_03855</name>
</gene>
<dbReference type="GO" id="GO:0005829">
    <property type="term" value="C:cytosol"/>
    <property type="evidence" value="ECO:0007669"/>
    <property type="project" value="TreeGrafter"/>
</dbReference>
<dbReference type="SMART" id="SM00530">
    <property type="entry name" value="HTH_XRE"/>
    <property type="match status" value="1"/>
</dbReference>
<proteinExistence type="predicted"/>
<organism evidence="5 6">
    <name type="scientific">Congzhengia minquanensis</name>
    <dbReference type="NCBI Taxonomy" id="2763657"/>
    <lineage>
        <taxon>Bacteria</taxon>
        <taxon>Bacillati</taxon>
        <taxon>Bacillota</taxon>
        <taxon>Clostridia</taxon>
        <taxon>Eubacteriales</taxon>
        <taxon>Oscillospiraceae</taxon>
        <taxon>Congzhengia</taxon>
    </lineage>
</organism>
<dbReference type="InterPro" id="IPR050807">
    <property type="entry name" value="TransReg_Diox_bact_type"/>
</dbReference>
<feature type="domain" description="HTH cro/C1-type" evidence="4">
    <location>
        <begin position="20"/>
        <end position="74"/>
    </location>
</feature>
<sequence>MFNHGGGLHLNIQKEFGLRIQQLRKATGKSQEKFALSIDMDRTYLASIEAGKRNPALQNIKKIADGLEISLSDLFRDL</sequence>
<reference evidence="5" key="1">
    <citation type="submission" date="2020-08" db="EMBL/GenBank/DDBJ databases">
        <title>Genome public.</title>
        <authorList>
            <person name="Liu C."/>
            <person name="Sun Q."/>
        </authorList>
    </citation>
    <scope>NUCLEOTIDE SEQUENCE</scope>
    <source>
        <strain evidence="5">H8</strain>
    </source>
</reference>
<dbReference type="AlphaFoldDB" id="A0A926HXI6"/>
<keyword evidence="1" id="KW-0805">Transcription regulation</keyword>
<dbReference type="InterPro" id="IPR001387">
    <property type="entry name" value="Cro/C1-type_HTH"/>
</dbReference>
<protein>
    <submittedName>
        <fullName evidence="5">Helix-turn-helix transcriptional regulator</fullName>
    </submittedName>
</protein>
<dbReference type="GO" id="GO:0003677">
    <property type="term" value="F:DNA binding"/>
    <property type="evidence" value="ECO:0007669"/>
    <property type="project" value="UniProtKB-KW"/>
</dbReference>
<evidence type="ECO:0000256" key="3">
    <source>
        <dbReference type="ARBA" id="ARBA00023163"/>
    </source>
</evidence>
<dbReference type="EMBL" id="JACRSU010000001">
    <property type="protein sequence ID" value="MBC8540109.1"/>
    <property type="molecule type" value="Genomic_DNA"/>
</dbReference>
<keyword evidence="2" id="KW-0238">DNA-binding</keyword>
<dbReference type="GO" id="GO:0003700">
    <property type="term" value="F:DNA-binding transcription factor activity"/>
    <property type="evidence" value="ECO:0007669"/>
    <property type="project" value="TreeGrafter"/>
</dbReference>
<evidence type="ECO:0000256" key="1">
    <source>
        <dbReference type="ARBA" id="ARBA00023015"/>
    </source>
</evidence>
<keyword evidence="3" id="KW-0804">Transcription</keyword>
<dbReference type="Proteomes" id="UP000611762">
    <property type="component" value="Unassembled WGS sequence"/>
</dbReference>
<dbReference type="PANTHER" id="PTHR46797">
    <property type="entry name" value="HTH-TYPE TRANSCRIPTIONAL REGULATOR"/>
    <property type="match status" value="1"/>
</dbReference>
<evidence type="ECO:0000259" key="4">
    <source>
        <dbReference type="PROSITE" id="PS50943"/>
    </source>
</evidence>
<evidence type="ECO:0000313" key="5">
    <source>
        <dbReference type="EMBL" id="MBC8540109.1"/>
    </source>
</evidence>
<comment type="caution">
    <text evidence="5">The sequence shown here is derived from an EMBL/GenBank/DDBJ whole genome shotgun (WGS) entry which is preliminary data.</text>
</comment>
<name>A0A926HXI6_9FIRM</name>
<dbReference type="InterPro" id="IPR010982">
    <property type="entry name" value="Lambda_DNA-bd_dom_sf"/>
</dbReference>
<evidence type="ECO:0000256" key="2">
    <source>
        <dbReference type="ARBA" id="ARBA00023125"/>
    </source>
</evidence>
<dbReference type="PANTHER" id="PTHR46797:SF23">
    <property type="entry name" value="HTH-TYPE TRANSCRIPTIONAL REGULATOR SUTR"/>
    <property type="match status" value="1"/>
</dbReference>
<evidence type="ECO:0000313" key="6">
    <source>
        <dbReference type="Proteomes" id="UP000611762"/>
    </source>
</evidence>
<dbReference type="Gene3D" id="1.10.260.40">
    <property type="entry name" value="lambda repressor-like DNA-binding domains"/>
    <property type="match status" value="1"/>
</dbReference>
<accession>A0A926HXI6</accession>
<dbReference type="CDD" id="cd00093">
    <property type="entry name" value="HTH_XRE"/>
    <property type="match status" value="1"/>
</dbReference>
<keyword evidence="6" id="KW-1185">Reference proteome</keyword>